<proteinExistence type="inferred from homology"/>
<feature type="compositionally biased region" description="Basic and acidic residues" evidence="3">
    <location>
        <begin position="336"/>
        <end position="346"/>
    </location>
</feature>
<keyword evidence="7" id="KW-1185">Reference proteome</keyword>
<comment type="function">
    <text evidence="1">Might have a role in establishing the nucleoid structure of elementary bodies.</text>
</comment>
<dbReference type="PANTHER" id="PTHR38658:SF1">
    <property type="entry name" value="OXPP CYCLE PROTEIN OPCA-RELATED"/>
    <property type="match status" value="1"/>
</dbReference>
<evidence type="ECO:0000256" key="1">
    <source>
        <dbReference type="ARBA" id="ARBA00002344"/>
    </source>
</evidence>
<reference evidence="6 7" key="1">
    <citation type="submission" date="2020-07" db="EMBL/GenBank/DDBJ databases">
        <title>Sequencing the genomes of 1000 actinobacteria strains.</title>
        <authorList>
            <person name="Klenk H.-P."/>
        </authorList>
    </citation>
    <scope>NUCLEOTIDE SEQUENCE [LARGE SCALE GENOMIC DNA]</scope>
    <source>
        <strain evidence="6 7">DSM 18448</strain>
    </source>
</reference>
<dbReference type="InterPro" id="IPR004555">
    <property type="entry name" value="G6PDH_assembly_OpcA"/>
</dbReference>
<feature type="compositionally biased region" description="Polar residues" evidence="3">
    <location>
        <begin position="307"/>
        <end position="319"/>
    </location>
</feature>
<evidence type="ECO:0000256" key="2">
    <source>
        <dbReference type="ARBA" id="ARBA00008424"/>
    </source>
</evidence>
<dbReference type="GO" id="GO:0030261">
    <property type="term" value="P:chromosome condensation"/>
    <property type="evidence" value="ECO:0007669"/>
    <property type="project" value="InterPro"/>
</dbReference>
<feature type="region of interest" description="Disordered" evidence="3">
    <location>
        <begin position="301"/>
        <end position="432"/>
    </location>
</feature>
<dbReference type="EMBL" id="JACBZH010000001">
    <property type="protein sequence ID" value="NYH89589.1"/>
    <property type="molecule type" value="Genomic_DNA"/>
</dbReference>
<feature type="domain" description="Glucose-6-phosphate dehydrogenase assembly protein OpcA C-terminal" evidence="5">
    <location>
        <begin position="165"/>
        <end position="293"/>
    </location>
</feature>
<accession>A0A852ZJ44</accession>
<dbReference type="GO" id="GO:0003677">
    <property type="term" value="F:DNA binding"/>
    <property type="evidence" value="ECO:0007669"/>
    <property type="project" value="InterPro"/>
</dbReference>
<dbReference type="Pfam" id="PF20171">
    <property type="entry name" value="OpcA_G6PD_C"/>
    <property type="match status" value="1"/>
</dbReference>
<dbReference type="InterPro" id="IPR046801">
    <property type="entry name" value="OpcA_G6PD_N"/>
</dbReference>
<protein>
    <submittedName>
        <fullName evidence="6">Glucose-6-phosphate dehydrogenase assembly protein OpcA</fullName>
    </submittedName>
</protein>
<feature type="compositionally biased region" description="Low complexity" evidence="3">
    <location>
        <begin position="368"/>
        <end position="379"/>
    </location>
</feature>
<gene>
    <name evidence="6" type="ORF">F4554_002227</name>
</gene>
<feature type="domain" description="Glucose-6-phosphate dehydrogenase assembly protein OpcA N-terminal" evidence="4">
    <location>
        <begin position="51"/>
        <end position="156"/>
    </location>
</feature>
<dbReference type="InterPro" id="IPR009970">
    <property type="entry name" value="HC2"/>
</dbReference>
<dbReference type="Pfam" id="PF07382">
    <property type="entry name" value="HC2"/>
    <property type="match status" value="1"/>
</dbReference>
<dbReference type="GO" id="GO:0030527">
    <property type="term" value="F:structural constituent of chromatin"/>
    <property type="evidence" value="ECO:0007669"/>
    <property type="project" value="InterPro"/>
</dbReference>
<dbReference type="Pfam" id="PF10128">
    <property type="entry name" value="OpcA_G6PD_assem"/>
    <property type="match status" value="1"/>
</dbReference>
<sequence>MIIDLSDTTASKIASALVRARASSGSPAMGMVLTLVVVADESSHYDALRAAMEAAKEHPSRILGVIPRGGRGSARLDAEVRVGGEAGSGESVLLRLYGDLARHAESVVMPLLLPESPVVVWWPNKAPEVPSQDAVGRLAQRRVTDAASSRRSLETLVSHCGSYQPGDTDLSWTRVTPWRALMAAALDQPHSRVTGATVEAERGNASADLLAAWLCRRLRVPTKVKSSRGPGITAAVLHTDAGDIAITRPDGRLARYSVPGQPERHVALKRRDTFELLAEELRRLDPDDVYAETVAELLERAHGNGRGSASESARTSANGHPTGGADVDEAAGAADPAEKVATERAPAKKAAAKKAPAKKASAKKAGAKKVAAEQGPAKKAGAKKAGAKKVAAKEAPAKKASAKKAPAKKAAAERAPKGAGRATRRRTDSDGS</sequence>
<dbReference type="AlphaFoldDB" id="A0A852ZJ44"/>
<evidence type="ECO:0000259" key="4">
    <source>
        <dbReference type="Pfam" id="PF10128"/>
    </source>
</evidence>
<name>A0A852ZJ44_9ACTN</name>
<comment type="similarity">
    <text evidence="2">Belongs to the histone H1/H5 family. HCT subfamily.</text>
</comment>
<feature type="compositionally biased region" description="Basic residues" evidence="3">
    <location>
        <begin position="350"/>
        <end position="367"/>
    </location>
</feature>
<dbReference type="Proteomes" id="UP000579605">
    <property type="component" value="Unassembled WGS sequence"/>
</dbReference>
<comment type="caution">
    <text evidence="6">The sequence shown here is derived from an EMBL/GenBank/DDBJ whole genome shotgun (WGS) entry which is preliminary data.</text>
</comment>
<organism evidence="6 7">
    <name type="scientific">Actinopolymorpha rutila</name>
    <dbReference type="NCBI Taxonomy" id="446787"/>
    <lineage>
        <taxon>Bacteria</taxon>
        <taxon>Bacillati</taxon>
        <taxon>Actinomycetota</taxon>
        <taxon>Actinomycetes</taxon>
        <taxon>Propionibacteriales</taxon>
        <taxon>Actinopolymorphaceae</taxon>
        <taxon>Actinopolymorpha</taxon>
    </lineage>
</organism>
<dbReference type="InterPro" id="IPR046802">
    <property type="entry name" value="OpcA_G6PD_C"/>
</dbReference>
<dbReference type="PANTHER" id="PTHR38658">
    <property type="entry name" value="OXPP CYCLE PROTEIN OPCA-RELATED"/>
    <property type="match status" value="1"/>
</dbReference>
<dbReference type="RefSeq" id="WP_179787293.1">
    <property type="nucleotide sequence ID" value="NZ_BAAARR010000008.1"/>
</dbReference>
<evidence type="ECO:0000313" key="6">
    <source>
        <dbReference type="EMBL" id="NYH89589.1"/>
    </source>
</evidence>
<evidence type="ECO:0000256" key="3">
    <source>
        <dbReference type="SAM" id="MobiDB-lite"/>
    </source>
</evidence>
<evidence type="ECO:0000259" key="5">
    <source>
        <dbReference type="Pfam" id="PF20171"/>
    </source>
</evidence>
<evidence type="ECO:0000313" key="7">
    <source>
        <dbReference type="Proteomes" id="UP000579605"/>
    </source>
</evidence>